<dbReference type="PROSITE" id="PS00913">
    <property type="entry name" value="ADH_IRON_1"/>
    <property type="match status" value="1"/>
</dbReference>
<dbReference type="SUPFAM" id="SSF56796">
    <property type="entry name" value="Dehydroquinate synthase-like"/>
    <property type="match status" value="1"/>
</dbReference>
<evidence type="ECO:0000259" key="3">
    <source>
        <dbReference type="Pfam" id="PF25137"/>
    </source>
</evidence>
<keyword evidence="1" id="KW-0560">Oxidoreductase</keyword>
<protein>
    <submittedName>
        <fullName evidence="4">Alcohol dehydrogenase class IV</fullName>
    </submittedName>
</protein>
<dbReference type="Gene3D" id="3.40.50.1970">
    <property type="match status" value="1"/>
</dbReference>
<gene>
    <name evidence="4" type="ORF">HD601_004783</name>
</gene>
<keyword evidence="5" id="KW-1185">Reference proteome</keyword>
<accession>A0A7W9GUV9</accession>
<dbReference type="Pfam" id="PF25137">
    <property type="entry name" value="ADH_Fe_C"/>
    <property type="match status" value="1"/>
</dbReference>
<proteinExistence type="predicted"/>
<dbReference type="Pfam" id="PF00465">
    <property type="entry name" value="Fe-ADH"/>
    <property type="match status" value="1"/>
</dbReference>
<dbReference type="RefSeq" id="WP_184826101.1">
    <property type="nucleotide sequence ID" value="NZ_JACHMM010000001.1"/>
</dbReference>
<feature type="domain" description="Fe-containing alcohol dehydrogenase-like C-terminal" evidence="3">
    <location>
        <begin position="192"/>
        <end position="391"/>
    </location>
</feature>
<dbReference type="InterPro" id="IPR018211">
    <property type="entry name" value="ADH_Fe_CS"/>
</dbReference>
<dbReference type="PANTHER" id="PTHR11496">
    <property type="entry name" value="ALCOHOL DEHYDROGENASE"/>
    <property type="match status" value="1"/>
</dbReference>
<comment type="caution">
    <text evidence="4">The sequence shown here is derived from an EMBL/GenBank/DDBJ whole genome shotgun (WGS) entry which is preliminary data.</text>
</comment>
<dbReference type="GO" id="GO:0046872">
    <property type="term" value="F:metal ion binding"/>
    <property type="evidence" value="ECO:0007669"/>
    <property type="project" value="InterPro"/>
</dbReference>
<organism evidence="4 5">
    <name type="scientific">Jiangella mangrovi</name>
    <dbReference type="NCBI Taxonomy" id="1524084"/>
    <lineage>
        <taxon>Bacteria</taxon>
        <taxon>Bacillati</taxon>
        <taxon>Actinomycetota</taxon>
        <taxon>Actinomycetes</taxon>
        <taxon>Jiangellales</taxon>
        <taxon>Jiangellaceae</taxon>
        <taxon>Jiangella</taxon>
    </lineage>
</organism>
<dbReference type="AlphaFoldDB" id="A0A7W9GUV9"/>
<evidence type="ECO:0000256" key="1">
    <source>
        <dbReference type="ARBA" id="ARBA00023002"/>
    </source>
</evidence>
<dbReference type="InterPro" id="IPR001670">
    <property type="entry name" value="ADH_Fe/GldA"/>
</dbReference>
<dbReference type="CDD" id="cd08551">
    <property type="entry name" value="Fe-ADH"/>
    <property type="match status" value="1"/>
</dbReference>
<dbReference type="PANTHER" id="PTHR11496:SF83">
    <property type="entry name" value="HYDROXYACID-OXOACID TRANSHYDROGENASE, MITOCHONDRIAL"/>
    <property type="match status" value="1"/>
</dbReference>
<sequence>MTRIDRYAAPTELVYGDGVVDRIGAEIARLGGRRALVVTDAGLAGAGVADRVGSILTGSDGVEFAGIWSDVPQDPTFADVDRLAARLTGDAVDTVVSLGAGSVMAAGRSAAVAVAEGKPVAEVAKAGADGARSLLSVCVPTTAGSGGEVSRQATLTDDRSGQKSGVRGWAAAARLAVLDPELLVSVPRGQAIASGIDAMVHALEAYWSKRATPLTDALARPSFHTLVTLLPESLEKRDTATLGPLLLASTMANLACGNAGLGLVHGLNKGIATVTHTKHYTGLSYGMLHAVLLPWVLRYNAGSGSAETDRRLTDLADDIGAADPPGGTGGERLTTAITAWLDGLGAPSQLPWERCDDEDVEFIVQDTLGRPMWKDNARTATEDDVRELLKLSLTDWRDTDLGGNR</sequence>
<reference evidence="4 5" key="1">
    <citation type="submission" date="2020-08" db="EMBL/GenBank/DDBJ databases">
        <title>Sequencing the genomes of 1000 actinobacteria strains.</title>
        <authorList>
            <person name="Klenk H.-P."/>
        </authorList>
    </citation>
    <scope>NUCLEOTIDE SEQUENCE [LARGE SCALE GENOMIC DNA]</scope>
    <source>
        <strain evidence="4 5">DSM 102122</strain>
    </source>
</reference>
<dbReference type="InterPro" id="IPR039697">
    <property type="entry name" value="Alcohol_dehydrogenase_Fe"/>
</dbReference>
<dbReference type="InterPro" id="IPR056798">
    <property type="entry name" value="ADH_Fe_C"/>
</dbReference>
<dbReference type="Gene3D" id="1.20.1090.10">
    <property type="entry name" value="Dehydroquinate synthase-like - alpha domain"/>
    <property type="match status" value="1"/>
</dbReference>
<feature type="domain" description="Alcohol dehydrogenase iron-type/glycerol dehydrogenase GldA" evidence="2">
    <location>
        <begin position="10"/>
        <end position="180"/>
    </location>
</feature>
<dbReference type="EMBL" id="JACHMM010000001">
    <property type="protein sequence ID" value="MBB5790208.1"/>
    <property type="molecule type" value="Genomic_DNA"/>
</dbReference>
<dbReference type="GO" id="GO:0004022">
    <property type="term" value="F:alcohol dehydrogenase (NAD+) activity"/>
    <property type="evidence" value="ECO:0007669"/>
    <property type="project" value="TreeGrafter"/>
</dbReference>
<evidence type="ECO:0000313" key="5">
    <source>
        <dbReference type="Proteomes" id="UP000542813"/>
    </source>
</evidence>
<name>A0A7W9GUV9_9ACTN</name>
<dbReference type="Proteomes" id="UP000542813">
    <property type="component" value="Unassembled WGS sequence"/>
</dbReference>
<evidence type="ECO:0000259" key="2">
    <source>
        <dbReference type="Pfam" id="PF00465"/>
    </source>
</evidence>
<evidence type="ECO:0000313" key="4">
    <source>
        <dbReference type="EMBL" id="MBB5790208.1"/>
    </source>
</evidence>